<reference evidence="1 2" key="1">
    <citation type="journal article" date="2016" name="Genome Announc.">
        <title>Complete Genome Sequence of the Amino Acid-Fermenting Clostridium propionicum X2 (DSM 1682).</title>
        <authorList>
            <person name="Poehlein A."/>
            <person name="Schlien K."/>
            <person name="Chowdhury N.P."/>
            <person name="Gottschalk G."/>
            <person name="Buckel W."/>
            <person name="Daniel R."/>
        </authorList>
    </citation>
    <scope>NUCLEOTIDE SEQUENCE [LARGE SCALE GENOMIC DNA]</scope>
    <source>
        <strain evidence="1 2">X2</strain>
    </source>
</reference>
<proteinExistence type="predicted"/>
<dbReference type="Proteomes" id="UP000068026">
    <property type="component" value="Chromosome"/>
</dbReference>
<gene>
    <name evidence="1" type="ORF">CPRO_29910</name>
</gene>
<sequence>MNAIRGLAMFCESKSAGQNKDMIGKVKEAILCF</sequence>
<evidence type="ECO:0000313" key="1">
    <source>
        <dbReference type="EMBL" id="AMJ42520.1"/>
    </source>
</evidence>
<accession>A0ABN4LHY9</accession>
<organism evidence="1 2">
    <name type="scientific">Anaerotignum propionicum DSM 1682</name>
    <dbReference type="NCBI Taxonomy" id="991789"/>
    <lineage>
        <taxon>Bacteria</taxon>
        <taxon>Bacillati</taxon>
        <taxon>Bacillota</taxon>
        <taxon>Clostridia</taxon>
        <taxon>Lachnospirales</taxon>
        <taxon>Anaerotignaceae</taxon>
        <taxon>Anaerotignum</taxon>
    </lineage>
</organism>
<name>A0ABN4LHY9_ANAPI</name>
<reference evidence="2" key="2">
    <citation type="submission" date="2016-01" db="EMBL/GenBank/DDBJ databases">
        <authorList>
            <person name="Poehlein A."/>
            <person name="Schlien K."/>
            <person name="Gottschalk G."/>
            <person name="Buckel W."/>
            <person name="Daniel R."/>
        </authorList>
    </citation>
    <scope>NUCLEOTIDE SEQUENCE [LARGE SCALE GENOMIC DNA]</scope>
    <source>
        <strain evidence="2">X2</strain>
    </source>
</reference>
<dbReference type="EMBL" id="CP014223">
    <property type="protein sequence ID" value="AMJ42520.1"/>
    <property type="molecule type" value="Genomic_DNA"/>
</dbReference>
<protein>
    <submittedName>
        <fullName evidence="1">Uncharacterized protein</fullName>
    </submittedName>
</protein>
<keyword evidence="2" id="KW-1185">Reference proteome</keyword>
<evidence type="ECO:0000313" key="2">
    <source>
        <dbReference type="Proteomes" id="UP000068026"/>
    </source>
</evidence>